<evidence type="ECO:0000256" key="1">
    <source>
        <dbReference type="SAM" id="MobiDB-lite"/>
    </source>
</evidence>
<keyword evidence="3" id="KW-1185">Reference proteome</keyword>
<protein>
    <submittedName>
        <fullName evidence="2">Uncharacterized protein</fullName>
    </submittedName>
</protein>
<accession>B9TNV1</accession>
<evidence type="ECO:0000313" key="3">
    <source>
        <dbReference type="Proteomes" id="UP000008311"/>
    </source>
</evidence>
<dbReference type="EMBL" id="EQ993676">
    <property type="protein sequence ID" value="EEF22463.1"/>
    <property type="molecule type" value="Genomic_DNA"/>
</dbReference>
<reference evidence="3" key="1">
    <citation type="journal article" date="2010" name="Nat. Biotechnol.">
        <title>Draft genome sequence of the oilseed species Ricinus communis.</title>
        <authorList>
            <person name="Chan A.P."/>
            <person name="Crabtree J."/>
            <person name="Zhao Q."/>
            <person name="Lorenzi H."/>
            <person name="Orvis J."/>
            <person name="Puiu D."/>
            <person name="Melake-Berhan A."/>
            <person name="Jones K.M."/>
            <person name="Redman J."/>
            <person name="Chen G."/>
            <person name="Cahoon E.B."/>
            <person name="Gedil M."/>
            <person name="Stanke M."/>
            <person name="Haas B.J."/>
            <person name="Wortman J.R."/>
            <person name="Fraser-Liggett C.M."/>
            <person name="Ravel J."/>
            <person name="Rabinowicz P.D."/>
        </authorList>
    </citation>
    <scope>NUCLEOTIDE SEQUENCE [LARGE SCALE GENOMIC DNA]</scope>
    <source>
        <strain evidence="3">cv. Hale</strain>
    </source>
</reference>
<name>B9TNV1_RICCO</name>
<dbReference type="Proteomes" id="UP000008311">
    <property type="component" value="Unassembled WGS sequence"/>
</dbReference>
<feature type="non-terminal residue" evidence="2">
    <location>
        <position position="227"/>
    </location>
</feature>
<gene>
    <name evidence="2" type="ORF">RCOM_2158830</name>
</gene>
<dbReference type="AlphaFoldDB" id="B9TNV1"/>
<proteinExistence type="predicted"/>
<sequence>MPTCGNASRATPRSPISRLISPACAGIRNRKPARCGPRAWWNTMKSAAARPCSRRCGRPCTNWHASNASSAKAWPAATSPALPKSSSTPSTVTASRRAPHEPGATDAASRHPARRASRSQERSGLEGAVRAAQPTPAGADRSATRPAGGRLFHPQPVVASLGQIHAGAGPVDARQRSAFHRQAKPVSLGRAVRHPQPGRYGALLRLPRSAAKAHHVLPRRPERTAAG</sequence>
<feature type="region of interest" description="Disordered" evidence="1">
    <location>
        <begin position="74"/>
        <end position="150"/>
    </location>
</feature>
<organism evidence="2 3">
    <name type="scientific">Ricinus communis</name>
    <name type="common">Castor bean</name>
    <dbReference type="NCBI Taxonomy" id="3988"/>
    <lineage>
        <taxon>Eukaryota</taxon>
        <taxon>Viridiplantae</taxon>
        <taxon>Streptophyta</taxon>
        <taxon>Embryophyta</taxon>
        <taxon>Tracheophyta</taxon>
        <taxon>Spermatophyta</taxon>
        <taxon>Magnoliopsida</taxon>
        <taxon>eudicotyledons</taxon>
        <taxon>Gunneridae</taxon>
        <taxon>Pentapetalae</taxon>
        <taxon>rosids</taxon>
        <taxon>fabids</taxon>
        <taxon>Malpighiales</taxon>
        <taxon>Euphorbiaceae</taxon>
        <taxon>Acalyphoideae</taxon>
        <taxon>Acalypheae</taxon>
        <taxon>Ricinus</taxon>
    </lineage>
</organism>
<evidence type="ECO:0000313" key="2">
    <source>
        <dbReference type="EMBL" id="EEF22463.1"/>
    </source>
</evidence>
<feature type="compositionally biased region" description="Polar residues" evidence="1">
    <location>
        <begin position="84"/>
        <end position="94"/>
    </location>
</feature>
<dbReference type="InParanoid" id="B9TNV1"/>